<feature type="compositionally biased region" description="Basic and acidic residues" evidence="1">
    <location>
        <begin position="66"/>
        <end position="78"/>
    </location>
</feature>
<keyword evidence="3" id="KW-1185">Reference proteome</keyword>
<name>M3CP46_SPHMS</name>
<dbReference type="RefSeq" id="XP_016763674.1">
    <property type="nucleotide sequence ID" value="XM_016900592.1"/>
</dbReference>
<evidence type="ECO:0000256" key="1">
    <source>
        <dbReference type="SAM" id="MobiDB-lite"/>
    </source>
</evidence>
<reference evidence="2 3" key="1">
    <citation type="journal article" date="2012" name="PLoS Pathog.">
        <title>Diverse lifestyles and strategies of plant pathogenesis encoded in the genomes of eighteen Dothideomycetes fungi.</title>
        <authorList>
            <person name="Ohm R.A."/>
            <person name="Feau N."/>
            <person name="Henrissat B."/>
            <person name="Schoch C.L."/>
            <person name="Horwitz B.A."/>
            <person name="Barry K.W."/>
            <person name="Condon B.J."/>
            <person name="Copeland A.C."/>
            <person name="Dhillon B."/>
            <person name="Glaser F."/>
            <person name="Hesse C.N."/>
            <person name="Kosti I."/>
            <person name="LaButti K."/>
            <person name="Lindquist E.A."/>
            <person name="Lucas S."/>
            <person name="Salamov A.A."/>
            <person name="Bradshaw R.E."/>
            <person name="Ciuffetti L."/>
            <person name="Hamelin R.C."/>
            <person name="Kema G.H.J."/>
            <person name="Lawrence C."/>
            <person name="Scott J.A."/>
            <person name="Spatafora J.W."/>
            <person name="Turgeon B.G."/>
            <person name="de Wit P.J.G.M."/>
            <person name="Zhong S."/>
            <person name="Goodwin S.B."/>
            <person name="Grigoriev I.V."/>
        </authorList>
    </citation>
    <scope>NUCLEOTIDE SEQUENCE [LARGE SCALE GENOMIC DNA]</scope>
    <source>
        <strain evidence="2 3">SO2202</strain>
    </source>
</reference>
<protein>
    <submittedName>
        <fullName evidence="2">Uncharacterized protein</fullName>
    </submittedName>
</protein>
<dbReference type="HOGENOM" id="CLU_667591_0_0_1"/>
<evidence type="ECO:0000313" key="2">
    <source>
        <dbReference type="EMBL" id="EMF15553.1"/>
    </source>
</evidence>
<sequence length="412" mass="45695">MSDLQWEPRDHRHNRSYSIAASTRSEVATRHSRFSWWQIMDQRARDRISIGDDARPSLDASSSDATHTRPETSTRTDASDDVASLFEPRINLHDDWSTPPTSAVPPSPSNIFPAALIPCKSAASTGAFATFTGNLVNPQLPWGSQSALSPVNLLPLQQTRARKPDIRQNALARKSASSGMLYQTYQAEDRLVDRRDRLRSEVRALRHKTSLLDETLKQTVHQRLALHEERDAMSLASSSPIVPALDPKVTIMDRGRTVPRSDCSAADSVLWQASAPSAFGMAAKTNGQPKPKRPVLSLDIQAAQATMGVQRKPYQVRQNSNISIAPHIVSISKTRPTNATPRSADPALRRSTSLPAFTELPSRAQTSTMTKYDHKALRKTQNLYNKLTEGNTRGSASHKITGLWKNVRMRTR</sequence>
<proteinExistence type="predicted"/>
<dbReference type="EMBL" id="KB456261">
    <property type="protein sequence ID" value="EMF15553.1"/>
    <property type="molecule type" value="Genomic_DNA"/>
</dbReference>
<organism evidence="2 3">
    <name type="scientific">Sphaerulina musiva (strain SO2202)</name>
    <name type="common">Poplar stem canker fungus</name>
    <name type="synonym">Septoria musiva</name>
    <dbReference type="NCBI Taxonomy" id="692275"/>
    <lineage>
        <taxon>Eukaryota</taxon>
        <taxon>Fungi</taxon>
        <taxon>Dikarya</taxon>
        <taxon>Ascomycota</taxon>
        <taxon>Pezizomycotina</taxon>
        <taxon>Dothideomycetes</taxon>
        <taxon>Dothideomycetidae</taxon>
        <taxon>Mycosphaerellales</taxon>
        <taxon>Mycosphaerellaceae</taxon>
        <taxon>Sphaerulina</taxon>
    </lineage>
</organism>
<feature type="region of interest" description="Disordered" evidence="1">
    <location>
        <begin position="52"/>
        <end position="81"/>
    </location>
</feature>
<dbReference type="GeneID" id="27897729"/>
<dbReference type="OrthoDB" id="3633551at2759"/>
<dbReference type="Proteomes" id="UP000016931">
    <property type="component" value="Unassembled WGS sequence"/>
</dbReference>
<dbReference type="AlphaFoldDB" id="M3CP46"/>
<accession>M3CP46</accession>
<evidence type="ECO:0000313" key="3">
    <source>
        <dbReference type="Proteomes" id="UP000016931"/>
    </source>
</evidence>
<gene>
    <name evidence="2" type="ORF">SEPMUDRAFT_105797</name>
</gene>